<evidence type="ECO:0000313" key="1">
    <source>
        <dbReference type="EMBL" id="KAJ9125063.1"/>
    </source>
</evidence>
<keyword evidence="2" id="KW-1185">Reference proteome</keyword>
<dbReference type="EMBL" id="JASBWU010000001">
    <property type="protein sequence ID" value="KAJ9125063.1"/>
    <property type="molecule type" value="Genomic_DNA"/>
</dbReference>
<organism evidence="1 2">
    <name type="scientific">Naganishia vaughanmartiniae</name>
    <dbReference type="NCBI Taxonomy" id="1424756"/>
    <lineage>
        <taxon>Eukaryota</taxon>
        <taxon>Fungi</taxon>
        <taxon>Dikarya</taxon>
        <taxon>Basidiomycota</taxon>
        <taxon>Agaricomycotina</taxon>
        <taxon>Tremellomycetes</taxon>
        <taxon>Filobasidiales</taxon>
        <taxon>Filobasidiaceae</taxon>
        <taxon>Naganishia</taxon>
    </lineage>
</organism>
<proteinExistence type="predicted"/>
<evidence type="ECO:0000313" key="2">
    <source>
        <dbReference type="Proteomes" id="UP001243375"/>
    </source>
</evidence>
<gene>
    <name evidence="1" type="ORF">QFC22_000016</name>
</gene>
<accession>A0ACC2XM42</accession>
<sequence length="558" mass="60798">MAPQTQPPHSPDVFDDVEKKSFTDQHLELAEDEGRKAPKKHVEGNVLLLDAHGQIRLVPTPTNLPRDPLNFGKWRKAGILLTVAWFSTMALSVVGGFGSLAPIFFGIYGKQGVAPDKIARLLTWPSLFTGLGNFIFLPLALVVGRRPVFLLASLLLLAASIWGAKSGTSFESHLAARLLQGIAGGATESLLPLILTDMSYVHERSMYFGAYWVAQSIFTAILNSASTYEAVYLHWTWYYWIFAILAAVGTVMILLLCPETKFARPAFAIDGQLTKVDEYGNLVVLSDEEAQALGGGTGNVLQIEESERSQSYTYMDSLSLLQPVDKSAVRVAVQSYWQMLLALTNPAIVWALGAASAVLAVTISQSLSFGSILGRVYHWQEQNVGLVYLGALPAAALAFLTCGWGGDKLNLWFARRNGGVHLPEHRLPSLILPVVAGIGMFLMYGYCAQSAPSTHWFSIVWSNNFATYVFICVLINGTTYAVEAMTHNAGAALVMVVGGKNLISFGVATAIVPLSNEGKYLELMKILTGVFAGWMALGVPLYFLMPRYRQYLADKGSK</sequence>
<reference evidence="1" key="1">
    <citation type="submission" date="2023-04" db="EMBL/GenBank/DDBJ databases">
        <title>Draft Genome sequencing of Naganishia species isolated from polar environments using Oxford Nanopore Technology.</title>
        <authorList>
            <person name="Leo P."/>
            <person name="Venkateswaran K."/>
        </authorList>
    </citation>
    <scope>NUCLEOTIDE SEQUENCE</scope>
    <source>
        <strain evidence="1">MNA-CCFEE 5425</strain>
    </source>
</reference>
<name>A0ACC2XM42_9TREE</name>
<dbReference type="Proteomes" id="UP001243375">
    <property type="component" value="Unassembled WGS sequence"/>
</dbReference>
<comment type="caution">
    <text evidence="1">The sequence shown here is derived from an EMBL/GenBank/DDBJ whole genome shotgun (WGS) entry which is preliminary data.</text>
</comment>
<protein>
    <submittedName>
        <fullName evidence="1">Uncharacterized protein</fullName>
    </submittedName>
</protein>